<dbReference type="Proteomes" id="UP000289966">
    <property type="component" value="Segment"/>
</dbReference>
<name>A0A411CPS8_9CAUD</name>
<dbReference type="KEGG" id="vg:64470942"/>
<gene>
    <name evidence="1" type="primary">45</name>
    <name evidence="1" type="ORF">SEA_JANUS_45</name>
</gene>
<proteinExistence type="predicted"/>
<accession>A0A411CPS8</accession>
<reference evidence="1 2" key="1">
    <citation type="submission" date="2019-01" db="EMBL/GenBank/DDBJ databases">
        <authorList>
            <person name="Molina J."/>
            <person name="Li Y."/>
            <person name="Tei-Muno D.A."/>
            <person name="Klug H.M."/>
            <person name="Nayek S."/>
            <person name="Layton S.R."/>
            <person name="Kim T."/>
            <person name="Hughes L.E."/>
            <person name="Garlena R.A."/>
            <person name="Russell D.A."/>
            <person name="Pope W.H."/>
            <person name="Jacobs-Sera D."/>
            <person name="Hatfull G.F."/>
        </authorList>
    </citation>
    <scope>NUCLEOTIDE SEQUENCE [LARGE SCALE GENOMIC DNA]</scope>
</reference>
<dbReference type="GeneID" id="64470942"/>
<protein>
    <submittedName>
        <fullName evidence="1">Uncharacterized protein</fullName>
    </submittedName>
</protein>
<organism evidence="1 2">
    <name type="scientific">Streptomyces phage Janus</name>
    <dbReference type="NCBI Taxonomy" id="2510525"/>
    <lineage>
        <taxon>Viruses</taxon>
        <taxon>Duplodnaviria</taxon>
        <taxon>Heunggongvirae</taxon>
        <taxon>Uroviricota</taxon>
        <taxon>Caudoviricetes</taxon>
        <taxon>Arquatrovirinae</taxon>
        <taxon>Janusvirus</taxon>
        <taxon>Janusvirus janus</taxon>
    </lineage>
</organism>
<keyword evidence="2" id="KW-1185">Reference proteome</keyword>
<sequence>MSIQITDLEVSDYETAEQATVDWAVIENPDVAGAARSAAYAFARDYEGVVEREDMEQELLIAFALRPNMVRQVIAEANNPAGVLNFRGYRLLRTMFRTEAGHKRKQVSYEANVEALGEGA</sequence>
<dbReference type="RefSeq" id="YP_010055019.1">
    <property type="nucleotide sequence ID" value="NC_054660.1"/>
</dbReference>
<dbReference type="EMBL" id="MK392366">
    <property type="protein sequence ID" value="QAY15949.1"/>
    <property type="molecule type" value="Genomic_DNA"/>
</dbReference>
<evidence type="ECO:0000313" key="2">
    <source>
        <dbReference type="Proteomes" id="UP000289966"/>
    </source>
</evidence>
<evidence type="ECO:0000313" key="1">
    <source>
        <dbReference type="EMBL" id="QAY15949.1"/>
    </source>
</evidence>